<feature type="signal peptide" evidence="1">
    <location>
        <begin position="1"/>
        <end position="20"/>
    </location>
</feature>
<evidence type="ECO:0000313" key="2">
    <source>
        <dbReference type="EMBL" id="WDE97094.1"/>
    </source>
</evidence>
<feature type="chain" id="PRO_5046683585" evidence="1">
    <location>
        <begin position="21"/>
        <end position="656"/>
    </location>
</feature>
<dbReference type="Gene3D" id="1.50.10.140">
    <property type="match status" value="1"/>
</dbReference>
<dbReference type="RefSeq" id="WP_274151272.1">
    <property type="nucleotide sequence ID" value="NZ_CP117811.1"/>
</dbReference>
<keyword evidence="3" id="KW-1185">Reference proteome</keyword>
<dbReference type="PROSITE" id="PS51257">
    <property type="entry name" value="PROKAR_LIPOPROTEIN"/>
    <property type="match status" value="1"/>
</dbReference>
<proteinExistence type="predicted"/>
<gene>
    <name evidence="2" type="ORF">PQO03_03875</name>
</gene>
<protein>
    <submittedName>
        <fullName evidence="2">Uncharacterized protein</fullName>
    </submittedName>
</protein>
<evidence type="ECO:0000313" key="3">
    <source>
        <dbReference type="Proteomes" id="UP001214250"/>
    </source>
</evidence>
<evidence type="ECO:0000256" key="1">
    <source>
        <dbReference type="SAM" id="SignalP"/>
    </source>
</evidence>
<organism evidence="2 3">
    <name type="scientific">Lentisphaera profundi</name>
    <dbReference type="NCBI Taxonomy" id="1658616"/>
    <lineage>
        <taxon>Bacteria</taxon>
        <taxon>Pseudomonadati</taxon>
        <taxon>Lentisphaerota</taxon>
        <taxon>Lentisphaeria</taxon>
        <taxon>Lentisphaerales</taxon>
        <taxon>Lentisphaeraceae</taxon>
        <taxon>Lentisphaera</taxon>
    </lineage>
</organism>
<keyword evidence="1" id="KW-0732">Signal</keyword>
<reference evidence="2 3" key="1">
    <citation type="submission" date="2023-02" db="EMBL/GenBank/DDBJ databases">
        <title>Genome sequence of Lentisphaera profundi SAORIC-696.</title>
        <authorList>
            <person name="Kim e."/>
            <person name="Cho J.-C."/>
            <person name="Choi A."/>
            <person name="Kang I."/>
        </authorList>
    </citation>
    <scope>NUCLEOTIDE SEQUENCE [LARGE SCALE GENOMIC DNA]</scope>
    <source>
        <strain evidence="2 3">SAORIC-696</strain>
    </source>
</reference>
<accession>A0ABY7VUX3</accession>
<sequence length="656" mass="73315">MKKILLLSSCLMLASSCVHTRTETRTSTHAPKISSKHNHTHALLDNSLKFIKTENAMIDKDSGYPLEGWNQDPERGLFLRSFTQLSAIGEWLELSASISAGYCDSDYLSREQALIALQKTTASLLADQKNPALSAKGLLVNFLDLGNGSGKRVGPLGEKAGKAKFIKALDGLDGEAIWNDLVAASWLEASSDGSWANIRRSEKYGTEHFKDNLAKYEQDKYRIMEILDQRVVNIIFGDNVNLTASVAKAIGALLHPSIKERSEAIKMRQELQVFLDNQAAGYDFMLDKKTQSFLFGWDATNDTYTGWDVNGVFKEAHMNSFINEFRGPWTFTVLNYNLDIAALANAAFKIKPYPHSSGKDLYSLATWDGSAFQFFGLTNFMKDQETPAWNSLMQTAVDAHLDFAEQNQLPGFLSESYTGNKTEYTGHIGLPTNCLSDQDRITDAASLYSLGVASMYRPREVEQLLKRNWETISLLLTDHGPWEGYNTTQKKVIEFQTSAHTLALILGLINSAPENMQRYLDHRQLNKALTKLYAPGEKAIFAQNKMISAPQNQSINFILDKNSSLSNGQLILNYKSASATKAVLTFQRSPNSRFGLNEMSDEIYLSLKNTNDQYQTIAVNLPAVASLQDLEKISIQSLEGQLKIEIKDFSFQPFKQ</sequence>
<dbReference type="Proteomes" id="UP001214250">
    <property type="component" value="Chromosome 1"/>
</dbReference>
<dbReference type="EMBL" id="CP117811">
    <property type="protein sequence ID" value="WDE97094.1"/>
    <property type="molecule type" value="Genomic_DNA"/>
</dbReference>
<name>A0ABY7VUX3_9BACT</name>